<name>A0A915AG16_PARUN</name>
<organism evidence="1 2">
    <name type="scientific">Parascaris univalens</name>
    <name type="common">Nematode worm</name>
    <dbReference type="NCBI Taxonomy" id="6257"/>
    <lineage>
        <taxon>Eukaryota</taxon>
        <taxon>Metazoa</taxon>
        <taxon>Ecdysozoa</taxon>
        <taxon>Nematoda</taxon>
        <taxon>Chromadorea</taxon>
        <taxon>Rhabditida</taxon>
        <taxon>Spirurina</taxon>
        <taxon>Ascaridomorpha</taxon>
        <taxon>Ascaridoidea</taxon>
        <taxon>Ascarididae</taxon>
        <taxon>Parascaris</taxon>
    </lineage>
</organism>
<dbReference type="WBParaSite" id="PgR007_g187_t02">
    <property type="protein sequence ID" value="PgR007_g187_t02"/>
    <property type="gene ID" value="PgR007_g187"/>
</dbReference>
<evidence type="ECO:0000313" key="2">
    <source>
        <dbReference type="WBParaSite" id="PgR007_g187_t02"/>
    </source>
</evidence>
<keyword evidence="1" id="KW-1185">Reference proteome</keyword>
<accession>A0A915AG16</accession>
<proteinExistence type="predicted"/>
<protein>
    <submittedName>
        <fullName evidence="2">Uncharacterized protein</fullName>
    </submittedName>
</protein>
<reference evidence="2" key="1">
    <citation type="submission" date="2022-11" db="UniProtKB">
        <authorList>
            <consortium name="WormBaseParasite"/>
        </authorList>
    </citation>
    <scope>IDENTIFICATION</scope>
</reference>
<dbReference type="Proteomes" id="UP000887569">
    <property type="component" value="Unplaced"/>
</dbReference>
<evidence type="ECO:0000313" key="1">
    <source>
        <dbReference type="Proteomes" id="UP000887569"/>
    </source>
</evidence>
<dbReference type="AlphaFoldDB" id="A0A915AG16"/>
<sequence length="48" mass="5408">GNVFRRCGVAKLYWSKIERSVFRENCVEVLECKGFVVVGRCISLKAAS</sequence>